<dbReference type="EMBL" id="JAACJS010000012">
    <property type="protein sequence ID" value="NCI50034.1"/>
    <property type="molecule type" value="Genomic_DNA"/>
</dbReference>
<comment type="caution">
    <text evidence="2">The sequence shown here is derived from an EMBL/GenBank/DDBJ whole genome shotgun (WGS) entry which is preliminary data.</text>
</comment>
<dbReference type="InterPro" id="IPR026444">
    <property type="entry name" value="Secre_tail"/>
</dbReference>
<protein>
    <submittedName>
        <fullName evidence="2">T9SS type A sorting domain-containing protein</fullName>
    </submittedName>
</protein>
<dbReference type="Proteomes" id="UP000753802">
    <property type="component" value="Unassembled WGS sequence"/>
</dbReference>
<organism evidence="2 3">
    <name type="scientific">Sediminibacterium roseum</name>
    <dbReference type="NCBI Taxonomy" id="1978412"/>
    <lineage>
        <taxon>Bacteria</taxon>
        <taxon>Pseudomonadati</taxon>
        <taxon>Bacteroidota</taxon>
        <taxon>Chitinophagia</taxon>
        <taxon>Chitinophagales</taxon>
        <taxon>Chitinophagaceae</taxon>
        <taxon>Sediminibacterium</taxon>
    </lineage>
</organism>
<dbReference type="NCBIfam" id="TIGR04183">
    <property type="entry name" value="Por_Secre_tail"/>
    <property type="match status" value="1"/>
</dbReference>
<dbReference type="SUPFAM" id="SSF63825">
    <property type="entry name" value="YWTD domain"/>
    <property type="match status" value="1"/>
</dbReference>
<dbReference type="RefSeq" id="WP_161818348.1">
    <property type="nucleotide sequence ID" value="NZ_JAACJS010000012.1"/>
</dbReference>
<keyword evidence="1" id="KW-0732">Signal</keyword>
<accession>A0ABW9ZST4</accession>
<proteinExistence type="predicted"/>
<name>A0ABW9ZST4_9BACT</name>
<feature type="chain" id="PRO_5045696129" evidence="1">
    <location>
        <begin position="19"/>
        <end position="421"/>
    </location>
</feature>
<keyword evidence="3" id="KW-1185">Reference proteome</keyword>
<sequence>MKVFTTAALCFAACAAFAQPVSKKTFIITANTAAPLMYNRVTSVDLGTGKTIDDLFDAASPKKYSIRNNGFKSYDKSELKDGDNQSQSPLGGSVAAAAYDARSNRLFYIPLQQSELRYMDLNEQGPSFTCLQNQSINLLHGKDDVANQVTRMAIGADGFGYALTNDGEHLIKFTTQGTPVIQDLGVLVDNPKNQVLVRSSCTSWGGDMVAAADGSLYLIALHNHVFRISLPSKKVDYIGAIKNLPEEFTSNGASVDENGDLLVSCGQSYGKKFSPIYKVKMATLEAVPVNFNIQNLGNVSDMASSNLLFQKTPTVTKNQVAFTQTVEAEGNNVPEISIFPNPIDRRGRFQVKTTNMKEKGEYKMLLLDANGKTILEGKLSVGLKTNTTSFTFPAQHAKGVYFVQVADVFNRTVYSQQLIVE</sequence>
<evidence type="ECO:0000313" key="2">
    <source>
        <dbReference type="EMBL" id="NCI50034.1"/>
    </source>
</evidence>
<gene>
    <name evidence="2" type="ORF">GWC95_08880</name>
</gene>
<evidence type="ECO:0000313" key="3">
    <source>
        <dbReference type="Proteomes" id="UP000753802"/>
    </source>
</evidence>
<feature type="signal peptide" evidence="1">
    <location>
        <begin position="1"/>
        <end position="18"/>
    </location>
</feature>
<reference evidence="2 3" key="1">
    <citation type="submission" date="2020-01" db="EMBL/GenBank/DDBJ databases">
        <title>Genome analysis.</title>
        <authorList>
            <person name="Wu S."/>
            <person name="Wang G."/>
        </authorList>
    </citation>
    <scope>NUCLEOTIDE SEQUENCE [LARGE SCALE GENOMIC DNA]</scope>
    <source>
        <strain evidence="2 3">SYL130</strain>
    </source>
</reference>
<evidence type="ECO:0000256" key="1">
    <source>
        <dbReference type="SAM" id="SignalP"/>
    </source>
</evidence>